<dbReference type="InterPro" id="IPR027417">
    <property type="entry name" value="P-loop_NTPase"/>
</dbReference>
<protein>
    <recommendedName>
        <fullName evidence="4">SF3 helicase domain-containing protein</fullName>
    </recommendedName>
</protein>
<dbReference type="KEGG" id="gom:D7316_00030"/>
<organism evidence="5 6">
    <name type="scientific">Gordonia insulae</name>
    <dbReference type="NCBI Taxonomy" id="2420509"/>
    <lineage>
        <taxon>Bacteria</taxon>
        <taxon>Bacillati</taxon>
        <taxon>Actinomycetota</taxon>
        <taxon>Actinomycetes</taxon>
        <taxon>Mycobacteriales</taxon>
        <taxon>Gordoniaceae</taxon>
        <taxon>Gordonia</taxon>
    </lineage>
</organism>
<dbReference type="InterPro" id="IPR014015">
    <property type="entry name" value="Helicase_SF3_DNA-vir"/>
</dbReference>
<reference evidence="5 6" key="1">
    <citation type="submission" date="2018-11" db="EMBL/GenBank/DDBJ databases">
        <title>Gordonia insulae sp. nov., isolated from an island soil.</title>
        <authorList>
            <person name="Kim Y.S."/>
            <person name="Kim S.B."/>
        </authorList>
    </citation>
    <scope>NUCLEOTIDE SEQUENCE [LARGE SCALE GENOMIC DNA]</scope>
    <source>
        <strain evidence="5 6">MMS17-SY073</strain>
    </source>
</reference>
<dbReference type="PROSITE" id="PS51206">
    <property type="entry name" value="SF3_HELICASE_1"/>
    <property type="match status" value="1"/>
</dbReference>
<accession>A0A3G8JE93</accession>
<dbReference type="SMART" id="SM00885">
    <property type="entry name" value="D5_N"/>
    <property type="match status" value="1"/>
</dbReference>
<dbReference type="GO" id="GO:0005524">
    <property type="term" value="F:ATP binding"/>
    <property type="evidence" value="ECO:0007669"/>
    <property type="project" value="UniProtKB-KW"/>
</dbReference>
<gene>
    <name evidence="5" type="ORF">D7316_00030</name>
</gene>
<sequence length="828" mass="89944">MNPRSTPTTPLTFADVLDTLGHHTHTALCYKPADGRFQTIVNTPQLVSIAATGLPDADVWFAVNPVAGPPRTGPRGAADTVEALTCLWADLDIKPGACTTIDDAHTLIDDISAAIGTRPSIIISSGHGLQPLWEIDDDDNTVLDTAERTAMAAAILKRWGRLVATIAGHRGIAVDSVFDLPRILRVPGTTNHKGDPVPTSAVGDTGSPLTLGEICDRLDEYGVPELSSDPMLDEPVDTSTWTWAETTCGYVTKMIAAWATETPDARHPWMLACATRLACARRKGCITAAGHTDAIAMLTRRLEELCGSGSNARAVAPSEVRDGITWGEQRAAFMGETQIDRELGAHSHEPKFTVIDGDNIAAISRAARTEGATALAPAGQPIRASYTDLGNSQRLVHHHGHKLRYNPARSAWLSWDSNRWTISEDDSCALDAAIAVANALPEGDKEDRAFKTKSRGRAGLENMIAIARRDRRIRVTADELDADPFALNTPTGTIDLRSGLQHEHRPAGNHTKITATGYDPTLPTPRWDRFLLDTFNGDVEMIGYLQRVLGYAATGRVSHHVLPFLHGPGGNGKSVVTDTITRILGDYAITLPSSVLISNRYSHDTELARLAGARLAVCSEVPTDGRFDEERMKSLTGGDRITARFLYSNPFEFTPSHTLILSGNHQPAVEMGGESFWRRLRLIPFTHTVPEEKKVEGLADILIDEEGPGILAWIVAGAQDATSGLREPRSVIDATARYEREEDAFGQFVIDCLHLAPGSDVVKADTSKVRKVYARWCKDNGVGELSAQTFGREIRRRTGTSIAKSNDRKFYRGIALIEADIDDPRSGE</sequence>
<dbReference type="AlphaFoldDB" id="A0A3G8JE93"/>
<dbReference type="NCBIfam" id="TIGR01613">
    <property type="entry name" value="primase_Cterm"/>
    <property type="match status" value="1"/>
</dbReference>
<evidence type="ECO:0000259" key="4">
    <source>
        <dbReference type="PROSITE" id="PS51206"/>
    </source>
</evidence>
<dbReference type="Proteomes" id="UP000271469">
    <property type="component" value="Chromosome"/>
</dbReference>
<dbReference type="InterPro" id="IPR045455">
    <property type="entry name" value="NrS-1_pol-like_helicase"/>
</dbReference>
<dbReference type="SUPFAM" id="SSF52540">
    <property type="entry name" value="P-loop containing nucleoside triphosphate hydrolases"/>
    <property type="match status" value="1"/>
</dbReference>
<keyword evidence="2" id="KW-0378">Hydrolase</keyword>
<keyword evidence="3" id="KW-0067">ATP-binding</keyword>
<dbReference type="PANTHER" id="PTHR35372">
    <property type="entry name" value="ATP BINDING PROTEIN-RELATED"/>
    <property type="match status" value="1"/>
</dbReference>
<dbReference type="InterPro" id="IPR051620">
    <property type="entry name" value="ORF904-like_C"/>
</dbReference>
<feature type="domain" description="SF3 helicase" evidence="4">
    <location>
        <begin position="540"/>
        <end position="698"/>
    </location>
</feature>
<proteinExistence type="predicted"/>
<dbReference type="InterPro" id="IPR006500">
    <property type="entry name" value="Helicase_put_C_phage/plasmid"/>
</dbReference>
<dbReference type="Gene3D" id="3.40.50.300">
    <property type="entry name" value="P-loop containing nucleotide triphosphate hydrolases"/>
    <property type="match status" value="1"/>
</dbReference>
<keyword evidence="6" id="KW-1185">Reference proteome</keyword>
<dbReference type="Pfam" id="PF19263">
    <property type="entry name" value="DUF5906"/>
    <property type="match status" value="1"/>
</dbReference>
<dbReference type="OrthoDB" id="9763644at2"/>
<evidence type="ECO:0000313" key="6">
    <source>
        <dbReference type="Proteomes" id="UP000271469"/>
    </source>
</evidence>
<dbReference type="InterPro" id="IPR014818">
    <property type="entry name" value="Phage/plasmid_primase_P4_C"/>
</dbReference>
<dbReference type="PANTHER" id="PTHR35372:SF2">
    <property type="entry name" value="SF3 HELICASE DOMAIN-CONTAINING PROTEIN"/>
    <property type="match status" value="1"/>
</dbReference>
<evidence type="ECO:0000256" key="1">
    <source>
        <dbReference type="ARBA" id="ARBA00022741"/>
    </source>
</evidence>
<dbReference type="EMBL" id="CP033972">
    <property type="protein sequence ID" value="AZG43466.1"/>
    <property type="molecule type" value="Genomic_DNA"/>
</dbReference>
<evidence type="ECO:0000313" key="5">
    <source>
        <dbReference type="EMBL" id="AZG43466.1"/>
    </source>
</evidence>
<dbReference type="RefSeq" id="WP_124706506.1">
    <property type="nucleotide sequence ID" value="NZ_CP033972.1"/>
</dbReference>
<dbReference type="GO" id="GO:0016787">
    <property type="term" value="F:hydrolase activity"/>
    <property type="evidence" value="ECO:0007669"/>
    <property type="project" value="UniProtKB-KW"/>
</dbReference>
<keyword evidence="1" id="KW-0547">Nucleotide-binding</keyword>
<name>A0A3G8JE93_9ACTN</name>
<dbReference type="Pfam" id="PF08706">
    <property type="entry name" value="D5_N"/>
    <property type="match status" value="1"/>
</dbReference>
<evidence type="ECO:0000256" key="2">
    <source>
        <dbReference type="ARBA" id="ARBA00022801"/>
    </source>
</evidence>
<evidence type="ECO:0000256" key="3">
    <source>
        <dbReference type="ARBA" id="ARBA00022840"/>
    </source>
</evidence>